<dbReference type="AlphaFoldDB" id="A0A6M8HZB0"/>
<keyword evidence="1" id="KW-1133">Transmembrane helix</keyword>
<dbReference type="RefSeq" id="WP_171837542.1">
    <property type="nucleotide sequence ID" value="NZ_CP053712.1"/>
</dbReference>
<proteinExistence type="predicted"/>
<accession>A0A6M8HZB0</accession>
<evidence type="ECO:0000313" key="2">
    <source>
        <dbReference type="EMBL" id="QKE93863.1"/>
    </source>
</evidence>
<sequence>MITAADYWQRVRKGVSPPVPAASPPSAPAAVPAIVPTPPQPDPSGEEVEKLLAEMREGARRAGMQRDDPLMPLLTSLAHSIRFLGDRTSRSDKVAQDASTQIIQALLQSRQNADAEIARFQAGVASSEADTIQRVGSAIAQSADAALTRRVKVFDRNTALSAAATLFGVAIACLGGGYWWGHRSAAAEIHETELGLQAAFKDDPATAKMWLGLMQWNSLSDALTHCRDPRFANVQDGRRGCAVPFWIQAPVGTTPDLHS</sequence>
<protein>
    <submittedName>
        <fullName evidence="2">Uncharacterized protein</fullName>
    </submittedName>
</protein>
<feature type="transmembrane region" description="Helical" evidence="1">
    <location>
        <begin position="159"/>
        <end position="180"/>
    </location>
</feature>
<name>A0A6M8HZB0_9PROT</name>
<evidence type="ECO:0000313" key="3">
    <source>
        <dbReference type="Proteomes" id="UP000500767"/>
    </source>
</evidence>
<keyword evidence="1" id="KW-0812">Transmembrane</keyword>
<keyword evidence="1" id="KW-0472">Membrane</keyword>
<evidence type="ECO:0000256" key="1">
    <source>
        <dbReference type="SAM" id="Phobius"/>
    </source>
</evidence>
<gene>
    <name evidence="2" type="ORF">HN018_27395</name>
</gene>
<dbReference type="EMBL" id="CP053712">
    <property type="protein sequence ID" value="QKE93863.1"/>
    <property type="molecule type" value="Genomic_DNA"/>
</dbReference>
<dbReference type="Proteomes" id="UP000500767">
    <property type="component" value="Plasmid unnamed5"/>
</dbReference>
<dbReference type="KEGG" id="lck:HN018_27395"/>
<keyword evidence="3" id="KW-1185">Reference proteome</keyword>
<reference evidence="2 3" key="1">
    <citation type="journal article" date="2014" name="World J. Microbiol. Biotechnol.">
        <title>Biodiversity and physiological characteristics of Antarctic and Arctic lichens-associated bacteria.</title>
        <authorList>
            <person name="Lee Y.M."/>
            <person name="Kim E.H."/>
            <person name="Lee H.K."/>
            <person name="Hong S.G."/>
        </authorList>
    </citation>
    <scope>NUCLEOTIDE SEQUENCE [LARGE SCALE GENOMIC DNA]</scope>
    <source>
        <strain evidence="2 3">PAMC 26569</strain>
        <plasmid evidence="2">unnamed5</plasmid>
    </source>
</reference>
<organism evidence="2 3">
    <name type="scientific">Lichenicola cladoniae</name>
    <dbReference type="NCBI Taxonomy" id="1484109"/>
    <lineage>
        <taxon>Bacteria</taxon>
        <taxon>Pseudomonadati</taxon>
        <taxon>Pseudomonadota</taxon>
        <taxon>Alphaproteobacteria</taxon>
        <taxon>Acetobacterales</taxon>
        <taxon>Acetobacteraceae</taxon>
        <taxon>Lichenicola</taxon>
    </lineage>
</organism>
<keyword evidence="2" id="KW-0614">Plasmid</keyword>
<geneLocation type="plasmid" evidence="2 3">
    <name>unnamed5</name>
</geneLocation>